<accession>A0A1F5XJQ1</accession>
<dbReference type="GO" id="GO:0005840">
    <property type="term" value="C:ribosome"/>
    <property type="evidence" value="ECO:0007669"/>
    <property type="project" value="UniProtKB-KW"/>
</dbReference>
<evidence type="ECO:0000256" key="1">
    <source>
        <dbReference type="ARBA" id="ARBA00006471"/>
    </source>
</evidence>
<evidence type="ECO:0000256" key="2">
    <source>
        <dbReference type="ARBA" id="ARBA00022980"/>
    </source>
</evidence>
<comment type="subunit">
    <text evidence="5">Part of the 30S ribosomal subunit. Contacts proteins S5 and S12.</text>
</comment>
<evidence type="ECO:0000256" key="4">
    <source>
        <dbReference type="ARBA" id="ARBA00035258"/>
    </source>
</evidence>
<dbReference type="GO" id="GO:0006412">
    <property type="term" value="P:translation"/>
    <property type="evidence" value="ECO:0007669"/>
    <property type="project" value="UniProtKB-UniRule"/>
</dbReference>
<dbReference type="NCBIfam" id="NF001109">
    <property type="entry name" value="PRK00136.1"/>
    <property type="match status" value="1"/>
</dbReference>
<dbReference type="SUPFAM" id="SSF56047">
    <property type="entry name" value="Ribosomal protein S8"/>
    <property type="match status" value="1"/>
</dbReference>
<evidence type="ECO:0000256" key="5">
    <source>
        <dbReference type="HAMAP-Rule" id="MF_01302"/>
    </source>
</evidence>
<dbReference type="FunFam" id="3.30.1490.10:FF:000001">
    <property type="entry name" value="30S ribosomal protein S8"/>
    <property type="match status" value="1"/>
</dbReference>
<keyword evidence="5" id="KW-0694">RNA-binding</keyword>
<dbReference type="GO" id="GO:1990904">
    <property type="term" value="C:ribonucleoprotein complex"/>
    <property type="evidence" value="ECO:0007669"/>
    <property type="project" value="UniProtKB-KW"/>
</dbReference>
<keyword evidence="5" id="KW-0699">rRNA-binding</keyword>
<keyword evidence="3 5" id="KW-0687">Ribonucleoprotein</keyword>
<proteinExistence type="inferred from homology"/>
<dbReference type="HAMAP" id="MF_01302_B">
    <property type="entry name" value="Ribosomal_uS8_B"/>
    <property type="match status" value="1"/>
</dbReference>
<evidence type="ECO:0000256" key="3">
    <source>
        <dbReference type="ARBA" id="ARBA00023274"/>
    </source>
</evidence>
<dbReference type="InterPro" id="IPR000630">
    <property type="entry name" value="Ribosomal_uS8"/>
</dbReference>
<evidence type="ECO:0000313" key="6">
    <source>
        <dbReference type="EMBL" id="OGF87691.1"/>
    </source>
</evidence>
<comment type="caution">
    <text evidence="6">The sequence shown here is derived from an EMBL/GenBank/DDBJ whole genome shotgun (WGS) entry which is preliminary data.</text>
</comment>
<comment type="function">
    <text evidence="5">One of the primary rRNA binding proteins, it binds directly to 16S rRNA central domain where it helps coordinate assembly of the platform of the 30S subunit.</text>
</comment>
<sequence length="130" mass="14553">MTDPIADMLIRIKNAQAVRKDAVSFGYSKIKFEIAKLLERAGYAGQVERKGKKNAKLIEMRLLYGEDGAPKVSGARRVSKPSRRLYRGHREIYPLQGGLGISVYSTPKGLMTNKEAKRAKLGGEVLFEIW</sequence>
<organism evidence="6 7">
    <name type="scientific">Candidatus Giovannonibacteria bacterium RIFCSPLOWO2_01_FULL_46_32</name>
    <dbReference type="NCBI Taxonomy" id="1798353"/>
    <lineage>
        <taxon>Bacteria</taxon>
        <taxon>Candidatus Giovannoniibacteriota</taxon>
    </lineage>
</organism>
<dbReference type="GO" id="GO:0005737">
    <property type="term" value="C:cytoplasm"/>
    <property type="evidence" value="ECO:0007669"/>
    <property type="project" value="UniProtKB-ARBA"/>
</dbReference>
<dbReference type="GO" id="GO:0019843">
    <property type="term" value="F:rRNA binding"/>
    <property type="evidence" value="ECO:0007669"/>
    <property type="project" value="UniProtKB-UniRule"/>
</dbReference>
<name>A0A1F5XJQ1_9BACT</name>
<dbReference type="AlphaFoldDB" id="A0A1F5XJQ1"/>
<dbReference type="GO" id="GO:0003735">
    <property type="term" value="F:structural constituent of ribosome"/>
    <property type="evidence" value="ECO:0007669"/>
    <property type="project" value="InterPro"/>
</dbReference>
<dbReference type="Proteomes" id="UP000177346">
    <property type="component" value="Unassembled WGS sequence"/>
</dbReference>
<dbReference type="InterPro" id="IPR035987">
    <property type="entry name" value="Ribosomal_uS8_sf"/>
</dbReference>
<reference evidence="6 7" key="1">
    <citation type="journal article" date="2016" name="Nat. Commun.">
        <title>Thousands of microbial genomes shed light on interconnected biogeochemical processes in an aquifer system.</title>
        <authorList>
            <person name="Anantharaman K."/>
            <person name="Brown C.T."/>
            <person name="Hug L.A."/>
            <person name="Sharon I."/>
            <person name="Castelle C.J."/>
            <person name="Probst A.J."/>
            <person name="Thomas B.C."/>
            <person name="Singh A."/>
            <person name="Wilkins M.J."/>
            <person name="Karaoz U."/>
            <person name="Brodie E.L."/>
            <person name="Williams K.H."/>
            <person name="Hubbard S.S."/>
            <person name="Banfield J.F."/>
        </authorList>
    </citation>
    <scope>NUCLEOTIDE SEQUENCE [LARGE SCALE GENOMIC DNA]</scope>
</reference>
<dbReference type="Gene3D" id="3.30.1490.10">
    <property type="match status" value="1"/>
</dbReference>
<dbReference type="Gene3D" id="3.30.1370.30">
    <property type="match status" value="1"/>
</dbReference>
<evidence type="ECO:0000313" key="7">
    <source>
        <dbReference type="Proteomes" id="UP000177346"/>
    </source>
</evidence>
<comment type="similarity">
    <text evidence="1 5">Belongs to the universal ribosomal protein uS8 family.</text>
</comment>
<gene>
    <name evidence="5" type="primary">rpsH</name>
    <name evidence="6" type="ORF">A3B19_01750</name>
</gene>
<protein>
    <recommendedName>
        <fullName evidence="4 5">Small ribosomal subunit protein uS8</fullName>
    </recommendedName>
</protein>
<dbReference type="PANTHER" id="PTHR11758">
    <property type="entry name" value="40S RIBOSOMAL PROTEIN S15A"/>
    <property type="match status" value="1"/>
</dbReference>
<dbReference type="EMBL" id="MFIF01000002">
    <property type="protein sequence ID" value="OGF87691.1"/>
    <property type="molecule type" value="Genomic_DNA"/>
</dbReference>
<keyword evidence="2 5" id="KW-0689">Ribosomal protein</keyword>
<dbReference type="Pfam" id="PF00410">
    <property type="entry name" value="Ribosomal_S8"/>
    <property type="match status" value="1"/>
</dbReference>